<dbReference type="InterPro" id="IPR000456">
    <property type="entry name" value="Ribosomal_bL17"/>
</dbReference>
<reference evidence="7 8" key="1">
    <citation type="journal article" date="2016" name="Nat. Commun.">
        <title>Thousands of microbial genomes shed light on interconnected biogeochemical processes in an aquifer system.</title>
        <authorList>
            <person name="Anantharaman K."/>
            <person name="Brown C.T."/>
            <person name="Hug L.A."/>
            <person name="Sharon I."/>
            <person name="Castelle C.J."/>
            <person name="Probst A.J."/>
            <person name="Thomas B.C."/>
            <person name="Singh A."/>
            <person name="Wilkins M.J."/>
            <person name="Karaoz U."/>
            <person name="Brodie E.L."/>
            <person name="Williams K.H."/>
            <person name="Hubbard S.S."/>
            <person name="Banfield J.F."/>
        </authorList>
    </citation>
    <scope>NUCLEOTIDE SEQUENCE [LARGE SCALE GENOMIC DNA]</scope>
</reference>
<evidence type="ECO:0000256" key="1">
    <source>
        <dbReference type="ARBA" id="ARBA00008777"/>
    </source>
</evidence>
<dbReference type="GO" id="GO:0003735">
    <property type="term" value="F:structural constituent of ribosome"/>
    <property type="evidence" value="ECO:0007669"/>
    <property type="project" value="InterPro"/>
</dbReference>
<gene>
    <name evidence="7" type="ORF">A2110_00885</name>
</gene>
<evidence type="ECO:0000256" key="5">
    <source>
        <dbReference type="RuleBase" id="RU000660"/>
    </source>
</evidence>
<evidence type="ECO:0000256" key="4">
    <source>
        <dbReference type="ARBA" id="ARBA00035494"/>
    </source>
</evidence>
<dbReference type="InterPro" id="IPR047859">
    <property type="entry name" value="Ribosomal_bL17_CS"/>
</dbReference>
<dbReference type="GO" id="GO:0006412">
    <property type="term" value="P:translation"/>
    <property type="evidence" value="ECO:0007669"/>
    <property type="project" value="InterPro"/>
</dbReference>
<dbReference type="GO" id="GO:0022625">
    <property type="term" value="C:cytosolic large ribosomal subunit"/>
    <property type="evidence" value="ECO:0007669"/>
    <property type="project" value="TreeGrafter"/>
</dbReference>
<dbReference type="PANTHER" id="PTHR14413">
    <property type="entry name" value="RIBOSOMAL PROTEIN L17"/>
    <property type="match status" value="1"/>
</dbReference>
<dbReference type="Gene3D" id="3.90.1030.10">
    <property type="entry name" value="Ribosomal protein L17"/>
    <property type="match status" value="1"/>
</dbReference>
<dbReference type="Proteomes" id="UP000176273">
    <property type="component" value="Unassembled WGS sequence"/>
</dbReference>
<comment type="caution">
    <text evidence="7">The sequence shown here is derived from an EMBL/GenBank/DDBJ whole genome shotgun (WGS) entry which is preliminary data.</text>
</comment>
<dbReference type="PANTHER" id="PTHR14413:SF16">
    <property type="entry name" value="LARGE RIBOSOMAL SUBUNIT PROTEIN BL17M"/>
    <property type="match status" value="1"/>
</dbReference>
<evidence type="ECO:0000256" key="6">
    <source>
        <dbReference type="RuleBase" id="RU000661"/>
    </source>
</evidence>
<dbReference type="STRING" id="1798468.A2110_00885"/>
<keyword evidence="3 5" id="KW-0687">Ribonucleoprotein</keyword>
<dbReference type="NCBIfam" id="TIGR00059">
    <property type="entry name" value="L17"/>
    <property type="match status" value="1"/>
</dbReference>
<keyword evidence="2 5" id="KW-0689">Ribosomal protein</keyword>
<comment type="similarity">
    <text evidence="1 5">Belongs to the bacterial ribosomal protein bL17 family.</text>
</comment>
<evidence type="ECO:0000256" key="3">
    <source>
        <dbReference type="ARBA" id="ARBA00023274"/>
    </source>
</evidence>
<dbReference type="EMBL" id="MFKH01000006">
    <property type="protein sequence ID" value="OGG37675.1"/>
    <property type="molecule type" value="Genomic_DNA"/>
</dbReference>
<name>A0A1F6BL74_9BACT</name>
<protein>
    <recommendedName>
        <fullName evidence="4 6">50S ribosomal protein L17</fullName>
    </recommendedName>
</protein>
<dbReference type="PROSITE" id="PS01167">
    <property type="entry name" value="RIBOSOMAL_L17"/>
    <property type="match status" value="1"/>
</dbReference>
<evidence type="ECO:0000313" key="8">
    <source>
        <dbReference type="Proteomes" id="UP000176273"/>
    </source>
</evidence>
<dbReference type="Pfam" id="PF01196">
    <property type="entry name" value="Ribosomal_L17"/>
    <property type="match status" value="1"/>
</dbReference>
<proteinExistence type="inferred from homology"/>
<dbReference type="SUPFAM" id="SSF64263">
    <property type="entry name" value="Prokaryotic ribosomal protein L17"/>
    <property type="match status" value="1"/>
</dbReference>
<organism evidence="7 8">
    <name type="scientific">Candidatus Jorgensenbacteria bacterium GWA1_54_12</name>
    <dbReference type="NCBI Taxonomy" id="1798468"/>
    <lineage>
        <taxon>Bacteria</taxon>
        <taxon>Candidatus Joergenseniibacteriota</taxon>
    </lineage>
</organism>
<dbReference type="InterPro" id="IPR036373">
    <property type="entry name" value="Ribosomal_bL17_sf"/>
</dbReference>
<evidence type="ECO:0000313" key="7">
    <source>
        <dbReference type="EMBL" id="OGG37675.1"/>
    </source>
</evidence>
<dbReference type="AlphaFoldDB" id="A0A1F6BL74"/>
<sequence>MRHLKQGRKFGRESGDRRLFLRTLMHQLVMSNRITTTEARARELRRLTERLITYGKKQNLAGLRELLRRIPRASAERVYRELAPRYAERHGGYTRIVKHAERRVQDGAKKATIEFV</sequence>
<accession>A0A1F6BL74</accession>
<evidence type="ECO:0000256" key="2">
    <source>
        <dbReference type="ARBA" id="ARBA00022980"/>
    </source>
</evidence>